<evidence type="ECO:0000313" key="1">
    <source>
        <dbReference type="EMBL" id="CAB5224137.1"/>
    </source>
</evidence>
<name>A0A6J7X0Y0_9CAUD</name>
<gene>
    <name evidence="1" type="ORF">UFOVP389_38</name>
</gene>
<dbReference type="EMBL" id="LR798332">
    <property type="protein sequence ID" value="CAB5224137.1"/>
    <property type="molecule type" value="Genomic_DNA"/>
</dbReference>
<sequence length="145" mass="16818">MAYATFDDLKQVEPTIQDYGVLDWDVELARSETEINRVLKVRWYQAYQKAHTSLINTAFDPTLLTSTQFTQATVYHALAYHIAPKLTQFSGAEPDKFQVMMDYYSKRFEHEMDLILREGVEYDIDNDNTVTAGEKAPVNSLRLKR</sequence>
<protein>
    <submittedName>
        <fullName evidence="1">Uncharacterized protein</fullName>
    </submittedName>
</protein>
<reference evidence="1" key="1">
    <citation type="submission" date="2020-05" db="EMBL/GenBank/DDBJ databases">
        <authorList>
            <person name="Chiriac C."/>
            <person name="Salcher M."/>
            <person name="Ghai R."/>
            <person name="Kavagutti S V."/>
        </authorList>
    </citation>
    <scope>NUCLEOTIDE SEQUENCE</scope>
</reference>
<accession>A0A6J7X0Y0</accession>
<proteinExistence type="predicted"/>
<organism evidence="1">
    <name type="scientific">uncultured Caudovirales phage</name>
    <dbReference type="NCBI Taxonomy" id="2100421"/>
    <lineage>
        <taxon>Viruses</taxon>
        <taxon>Duplodnaviria</taxon>
        <taxon>Heunggongvirae</taxon>
        <taxon>Uroviricota</taxon>
        <taxon>Caudoviricetes</taxon>
        <taxon>Peduoviridae</taxon>
        <taxon>Maltschvirus</taxon>
        <taxon>Maltschvirus maltsch</taxon>
    </lineage>
</organism>